<reference evidence="1 2" key="1">
    <citation type="journal article" date="2022" name="Front. Microbiol.">
        <title>High genomic differentiation and limited gene flow indicate recent cryptic speciation within the genus Laspinema (cyanobacteria).</title>
        <authorList>
            <person name="Stanojkovic A."/>
            <person name="Skoupy S."/>
            <person name="Skaloud P."/>
            <person name="Dvorak P."/>
        </authorList>
    </citation>
    <scope>NUCLEOTIDE SEQUENCE [LARGE SCALE GENOMIC DNA]</scope>
    <source>
        <strain evidence="1 2">D2a</strain>
    </source>
</reference>
<organism evidence="1 2">
    <name type="scientific">Laspinema palackyanum D2a</name>
    <dbReference type="NCBI Taxonomy" id="2953684"/>
    <lineage>
        <taxon>Bacteria</taxon>
        <taxon>Bacillati</taxon>
        <taxon>Cyanobacteriota</taxon>
        <taxon>Cyanophyceae</taxon>
        <taxon>Oscillatoriophycideae</taxon>
        <taxon>Oscillatoriales</taxon>
        <taxon>Laspinemataceae</taxon>
        <taxon>Laspinema</taxon>
        <taxon>Laspinema palackyanum</taxon>
    </lineage>
</organism>
<comment type="caution">
    <text evidence="1">The sequence shown here is derived from an EMBL/GenBank/DDBJ whole genome shotgun (WGS) entry which is preliminary data.</text>
</comment>
<accession>A0ABT2MK26</accession>
<sequence>MSTSEDTKIANILKRWLKTANELEAGTSRYFPITRLTSVKSLCRNRKTAQQFALHIAGRVQQSMSQAPAPDYFEPAEWDAHQQIVAEAIALMQGTIADEPDTQQSLQALRKQIDSFQGDDYRNFQWGMTVHFVRSGNLLQIDYAIQCFVQSDYPYYAYQLARQYAERYESSCGTGLIPKSRHQLLDIAEFWCQYYFSQSLRERFPKLMSS</sequence>
<protein>
    <submittedName>
        <fullName evidence="1">Uncharacterized protein</fullName>
    </submittedName>
</protein>
<dbReference type="RefSeq" id="WP_368004816.1">
    <property type="nucleotide sequence ID" value="NZ_JAMXFF010000002.1"/>
</dbReference>
<name>A0ABT2MK26_9CYAN</name>
<evidence type="ECO:0000313" key="1">
    <source>
        <dbReference type="EMBL" id="MCT7965096.1"/>
    </source>
</evidence>
<dbReference type="Proteomes" id="UP001525890">
    <property type="component" value="Unassembled WGS sequence"/>
</dbReference>
<proteinExistence type="predicted"/>
<dbReference type="EMBL" id="JAMXFF010000002">
    <property type="protein sequence ID" value="MCT7965096.1"/>
    <property type="molecule type" value="Genomic_DNA"/>
</dbReference>
<gene>
    <name evidence="1" type="ORF">NG799_01955</name>
</gene>
<evidence type="ECO:0000313" key="2">
    <source>
        <dbReference type="Proteomes" id="UP001525890"/>
    </source>
</evidence>
<keyword evidence="2" id="KW-1185">Reference proteome</keyword>